<dbReference type="SUPFAM" id="SSF48726">
    <property type="entry name" value="Immunoglobulin"/>
    <property type="match status" value="1"/>
</dbReference>
<organism evidence="2">
    <name type="scientific">Anguilla anguilla</name>
    <name type="common">European freshwater eel</name>
    <name type="synonym">Muraena anguilla</name>
    <dbReference type="NCBI Taxonomy" id="7936"/>
    <lineage>
        <taxon>Eukaryota</taxon>
        <taxon>Metazoa</taxon>
        <taxon>Chordata</taxon>
        <taxon>Craniata</taxon>
        <taxon>Vertebrata</taxon>
        <taxon>Euteleostomi</taxon>
        <taxon>Actinopterygii</taxon>
        <taxon>Neopterygii</taxon>
        <taxon>Teleostei</taxon>
        <taxon>Anguilliformes</taxon>
        <taxon>Anguillidae</taxon>
        <taxon>Anguilla</taxon>
    </lineage>
</organism>
<accession>A0A0E9RXH3</accession>
<dbReference type="AlphaFoldDB" id="A0A0E9RXH3"/>
<sequence length="47" mass="5387">MGWRLTVVLLTIVSKLQKIHPTAFAYLDITDLQSLDTAVYYCARETQ</sequence>
<feature type="signal peptide" evidence="1">
    <location>
        <begin position="1"/>
        <end position="21"/>
    </location>
</feature>
<feature type="chain" id="PRO_5002431889" evidence="1">
    <location>
        <begin position="22"/>
        <end position="47"/>
    </location>
</feature>
<keyword evidence="1" id="KW-0732">Signal</keyword>
<reference evidence="2" key="2">
    <citation type="journal article" date="2015" name="Fish Shellfish Immunol.">
        <title>Early steps in the European eel (Anguilla anguilla)-Vibrio vulnificus interaction in the gills: Role of the RtxA13 toxin.</title>
        <authorList>
            <person name="Callol A."/>
            <person name="Pajuelo D."/>
            <person name="Ebbesson L."/>
            <person name="Teles M."/>
            <person name="MacKenzie S."/>
            <person name="Amaro C."/>
        </authorList>
    </citation>
    <scope>NUCLEOTIDE SEQUENCE</scope>
</reference>
<evidence type="ECO:0000313" key="2">
    <source>
        <dbReference type="EMBL" id="JAH32933.1"/>
    </source>
</evidence>
<evidence type="ECO:0000256" key="1">
    <source>
        <dbReference type="SAM" id="SignalP"/>
    </source>
</evidence>
<dbReference type="InterPro" id="IPR036179">
    <property type="entry name" value="Ig-like_dom_sf"/>
</dbReference>
<dbReference type="InterPro" id="IPR013783">
    <property type="entry name" value="Ig-like_fold"/>
</dbReference>
<dbReference type="EMBL" id="GBXM01075644">
    <property type="protein sequence ID" value="JAH32933.1"/>
    <property type="molecule type" value="Transcribed_RNA"/>
</dbReference>
<reference evidence="2" key="1">
    <citation type="submission" date="2014-11" db="EMBL/GenBank/DDBJ databases">
        <authorList>
            <person name="Amaro Gonzalez C."/>
        </authorList>
    </citation>
    <scope>NUCLEOTIDE SEQUENCE</scope>
</reference>
<name>A0A0E9RXH3_ANGAN</name>
<dbReference type="Gene3D" id="2.60.40.10">
    <property type="entry name" value="Immunoglobulins"/>
    <property type="match status" value="1"/>
</dbReference>
<proteinExistence type="predicted"/>
<protein>
    <submittedName>
        <fullName evidence="2">Uncharacterized protein</fullName>
    </submittedName>
</protein>